<feature type="non-terminal residue" evidence="1">
    <location>
        <position position="114"/>
    </location>
</feature>
<dbReference type="PANTHER" id="PTHR12993">
    <property type="entry name" value="N-ACETYLGLUCOSAMINYL-PHOSPHATIDYLINOSITOL DE-N-ACETYLASE-RELATED"/>
    <property type="match status" value="1"/>
</dbReference>
<gene>
    <name evidence="1" type="ORF">LCGC14_2491780</name>
</gene>
<evidence type="ECO:0008006" key="2">
    <source>
        <dbReference type="Google" id="ProtNLM"/>
    </source>
</evidence>
<dbReference type="InterPro" id="IPR003737">
    <property type="entry name" value="GlcNAc_PI_deacetylase-related"/>
</dbReference>
<dbReference type="Pfam" id="PF02585">
    <property type="entry name" value="PIG-L"/>
    <property type="match status" value="1"/>
</dbReference>
<dbReference type="SUPFAM" id="SSF102588">
    <property type="entry name" value="LmbE-like"/>
    <property type="match status" value="1"/>
</dbReference>
<evidence type="ECO:0000313" key="1">
    <source>
        <dbReference type="EMBL" id="KKL16818.1"/>
    </source>
</evidence>
<proteinExistence type="predicted"/>
<name>A0A0F9DYA3_9ZZZZ</name>
<dbReference type="GO" id="GO:0016811">
    <property type="term" value="F:hydrolase activity, acting on carbon-nitrogen (but not peptide) bonds, in linear amides"/>
    <property type="evidence" value="ECO:0007669"/>
    <property type="project" value="TreeGrafter"/>
</dbReference>
<dbReference type="AlphaFoldDB" id="A0A0F9DYA3"/>
<comment type="caution">
    <text evidence="1">The sequence shown here is derived from an EMBL/GenBank/DDBJ whole genome shotgun (WGS) entry which is preliminary data.</text>
</comment>
<dbReference type="Gene3D" id="3.40.50.10320">
    <property type="entry name" value="LmbE-like"/>
    <property type="match status" value="1"/>
</dbReference>
<reference evidence="1" key="1">
    <citation type="journal article" date="2015" name="Nature">
        <title>Complex archaea that bridge the gap between prokaryotes and eukaryotes.</title>
        <authorList>
            <person name="Spang A."/>
            <person name="Saw J.H."/>
            <person name="Jorgensen S.L."/>
            <person name="Zaremba-Niedzwiedzka K."/>
            <person name="Martijn J."/>
            <person name="Lind A.E."/>
            <person name="van Eijk R."/>
            <person name="Schleper C."/>
            <person name="Guy L."/>
            <person name="Ettema T.J."/>
        </authorList>
    </citation>
    <scope>NUCLEOTIDE SEQUENCE</scope>
</reference>
<dbReference type="EMBL" id="LAZR01039516">
    <property type="protein sequence ID" value="KKL16818.1"/>
    <property type="molecule type" value="Genomic_DNA"/>
</dbReference>
<protein>
    <recommendedName>
        <fullName evidence="2">GlcNAc-PI de-N-acetylase</fullName>
    </recommendedName>
</protein>
<dbReference type="PANTHER" id="PTHR12993:SF11">
    <property type="entry name" value="N-ACETYLGLUCOSAMINYL-PHOSPHATIDYLINOSITOL DE-N-ACETYLASE"/>
    <property type="match status" value="1"/>
</dbReference>
<dbReference type="InterPro" id="IPR024078">
    <property type="entry name" value="LmbE-like_dom_sf"/>
</dbReference>
<accession>A0A0F9DYA3</accession>
<sequence length="114" mass="12298">MPGPLLLVFAHPDDESSSVAGTTAKYTQRGVSVDLICATRGEKGTRLDVPADMDTAKAREAELRVAADITGIRDIYFLDYVDGDLKKADAGEVANRVMKTMQKVQPEVVITFGP</sequence>
<organism evidence="1">
    <name type="scientific">marine sediment metagenome</name>
    <dbReference type="NCBI Taxonomy" id="412755"/>
    <lineage>
        <taxon>unclassified sequences</taxon>
        <taxon>metagenomes</taxon>
        <taxon>ecological metagenomes</taxon>
    </lineage>
</organism>